<dbReference type="FunFam" id="3.30.160.60:FF:000016">
    <property type="entry name" value="zinc finger protein 37 homolog"/>
    <property type="match status" value="1"/>
</dbReference>
<feature type="domain" description="C2H2-type" evidence="13">
    <location>
        <begin position="283"/>
        <end position="310"/>
    </location>
</feature>
<dbReference type="FunFam" id="3.30.160.60:FF:002402">
    <property type="entry name" value="Zinc finger protein 347"/>
    <property type="match status" value="1"/>
</dbReference>
<proteinExistence type="inferred from homology"/>
<dbReference type="AlphaFoldDB" id="K7E4I7"/>
<dbReference type="eggNOG" id="KOG1721">
    <property type="taxonomic scope" value="Eukaryota"/>
</dbReference>
<dbReference type="Proteomes" id="UP000002280">
    <property type="component" value="Chromosome 6"/>
</dbReference>
<dbReference type="Pfam" id="PF00096">
    <property type="entry name" value="zf-C2H2"/>
    <property type="match status" value="6"/>
</dbReference>
<evidence type="ECO:0000256" key="5">
    <source>
        <dbReference type="ARBA" id="ARBA00022771"/>
    </source>
</evidence>
<evidence type="ECO:0000313" key="14">
    <source>
        <dbReference type="Ensembl" id="ENSMODP00000040689.1"/>
    </source>
</evidence>
<evidence type="ECO:0000256" key="10">
    <source>
        <dbReference type="ARBA" id="ARBA00023242"/>
    </source>
</evidence>
<keyword evidence="6" id="KW-0862">Zinc</keyword>
<keyword evidence="10" id="KW-0539">Nucleus</keyword>
<dbReference type="GO" id="GO:0008270">
    <property type="term" value="F:zinc ion binding"/>
    <property type="evidence" value="ECO:0007669"/>
    <property type="project" value="UniProtKB-KW"/>
</dbReference>
<evidence type="ECO:0000256" key="1">
    <source>
        <dbReference type="ARBA" id="ARBA00004123"/>
    </source>
</evidence>
<dbReference type="PROSITE" id="PS50157">
    <property type="entry name" value="ZINC_FINGER_C2H2_2"/>
    <property type="match status" value="6"/>
</dbReference>
<dbReference type="InterPro" id="IPR013087">
    <property type="entry name" value="Znf_C2H2_type"/>
</dbReference>
<dbReference type="Gene3D" id="3.30.160.60">
    <property type="entry name" value="Classic Zinc Finger"/>
    <property type="match status" value="6"/>
</dbReference>
<dbReference type="HOGENOM" id="CLU_002678_0_7_1"/>
<dbReference type="Ensembl" id="ENSMODT00000043795.2">
    <property type="protein sequence ID" value="ENSMODP00000040689.1"/>
    <property type="gene ID" value="ENSMODG00000027869.2"/>
</dbReference>
<protein>
    <submittedName>
        <fullName evidence="14">Zinc finger protein 239-like</fullName>
    </submittedName>
</protein>
<dbReference type="FunFam" id="3.30.160.60:FF:004137">
    <property type="match status" value="1"/>
</dbReference>
<organism evidence="14 15">
    <name type="scientific">Monodelphis domestica</name>
    <name type="common">Gray short-tailed opossum</name>
    <dbReference type="NCBI Taxonomy" id="13616"/>
    <lineage>
        <taxon>Eukaryota</taxon>
        <taxon>Metazoa</taxon>
        <taxon>Chordata</taxon>
        <taxon>Craniata</taxon>
        <taxon>Vertebrata</taxon>
        <taxon>Euteleostomi</taxon>
        <taxon>Mammalia</taxon>
        <taxon>Metatheria</taxon>
        <taxon>Didelphimorphia</taxon>
        <taxon>Didelphidae</taxon>
        <taxon>Monodelphis</taxon>
    </lineage>
</organism>
<evidence type="ECO:0000256" key="6">
    <source>
        <dbReference type="ARBA" id="ARBA00022833"/>
    </source>
</evidence>
<evidence type="ECO:0000256" key="12">
    <source>
        <dbReference type="SAM" id="MobiDB-lite"/>
    </source>
</evidence>
<evidence type="ECO:0000256" key="8">
    <source>
        <dbReference type="ARBA" id="ARBA00023125"/>
    </source>
</evidence>
<feature type="region of interest" description="Disordered" evidence="12">
    <location>
        <begin position="154"/>
        <end position="179"/>
    </location>
</feature>
<sequence length="376" mass="42054">MTMKEKKGTGLDPLDSISIKEEEEDEDSWCQLSTPIQRPEVPWEKIATLGKAQGSTLMSHYTYSSTGTSLLPTVMTRYRDRMLENHGSMASVGGKTRLGSNELSEETGSYAVASGRLHQDIPLGSKFVGVCEGEHGEEVRQLIIPIRKMVKEENQDFQRTMDKDKTSPSGEKGQNCEKLGKSFNLGSKIAAQKRTQNAYACDECGKAFSQSSTLIVHQRVHTGEKPYECQECGRAFTRSSHLIRHHRIHTGEKPYKCNVCGKMFSQGSSLIVHQGVHTGEKPYECNECGKTFSRSSRLIVHQRIHTGEKPYECNECGKAFSCSSYLIVHQRIHTGEKPYRCNECGKAFGQSSHLIFHQTTHARKKHKLAALVRAPS</sequence>
<keyword evidence="9" id="KW-0804">Transcription</keyword>
<dbReference type="GO" id="GO:0006357">
    <property type="term" value="P:regulation of transcription by RNA polymerase II"/>
    <property type="evidence" value="ECO:0000318"/>
    <property type="project" value="GO_Central"/>
</dbReference>
<dbReference type="FunFam" id="3.30.160.60:FF:000478">
    <property type="entry name" value="Zinc finger protein 133"/>
    <property type="match status" value="1"/>
</dbReference>
<comment type="similarity">
    <text evidence="2">Belongs to the krueppel C2H2-type zinc-finger protein family.</text>
</comment>
<evidence type="ECO:0000259" key="13">
    <source>
        <dbReference type="PROSITE" id="PS50157"/>
    </source>
</evidence>
<dbReference type="GO" id="GO:0000978">
    <property type="term" value="F:RNA polymerase II cis-regulatory region sequence-specific DNA binding"/>
    <property type="evidence" value="ECO:0000318"/>
    <property type="project" value="GO_Central"/>
</dbReference>
<reference evidence="14" key="3">
    <citation type="submission" date="2025-09" db="UniProtKB">
        <authorList>
            <consortium name="Ensembl"/>
        </authorList>
    </citation>
    <scope>IDENTIFICATION</scope>
</reference>
<dbReference type="PANTHER" id="PTHR23235">
    <property type="entry name" value="KRUEPPEL-LIKE TRANSCRIPTION FACTOR"/>
    <property type="match status" value="1"/>
</dbReference>
<keyword evidence="5 11" id="KW-0863">Zinc-finger</keyword>
<keyword evidence="7" id="KW-0805">Transcription regulation</keyword>
<dbReference type="Bgee" id="ENSMODG00000027869">
    <property type="expression patterns" value="Expressed in forelimb bud and 21 other cell types or tissues"/>
</dbReference>
<dbReference type="GO" id="GO:0005634">
    <property type="term" value="C:nucleus"/>
    <property type="evidence" value="ECO:0007669"/>
    <property type="project" value="UniProtKB-SubCell"/>
</dbReference>
<evidence type="ECO:0000256" key="7">
    <source>
        <dbReference type="ARBA" id="ARBA00023015"/>
    </source>
</evidence>
<dbReference type="FunFam" id="3.30.160.60:FF:000252">
    <property type="entry name" value="Zinc finger protein 287"/>
    <property type="match status" value="1"/>
</dbReference>
<dbReference type="KEGG" id="mdo:100618357"/>
<reference evidence="14" key="2">
    <citation type="submission" date="2025-08" db="UniProtKB">
        <authorList>
            <consortium name="Ensembl"/>
        </authorList>
    </citation>
    <scope>IDENTIFICATION</scope>
</reference>
<feature type="region of interest" description="Disordered" evidence="12">
    <location>
        <begin position="1"/>
        <end position="30"/>
    </location>
</feature>
<keyword evidence="4" id="KW-0677">Repeat</keyword>
<name>K7E4I7_MONDO</name>
<feature type="compositionally biased region" description="Basic and acidic residues" evidence="12">
    <location>
        <begin position="154"/>
        <end position="166"/>
    </location>
</feature>
<dbReference type="SMART" id="SM00355">
    <property type="entry name" value="ZnF_C2H2"/>
    <property type="match status" value="6"/>
</dbReference>
<dbReference type="InterPro" id="IPR036236">
    <property type="entry name" value="Znf_C2H2_sf"/>
</dbReference>
<dbReference type="SUPFAM" id="SSF57667">
    <property type="entry name" value="beta-beta-alpha zinc fingers"/>
    <property type="match status" value="3"/>
</dbReference>
<accession>K7E4I7</accession>
<dbReference type="PROSITE" id="PS00028">
    <property type="entry name" value="ZINC_FINGER_C2H2_1"/>
    <property type="match status" value="6"/>
</dbReference>
<evidence type="ECO:0000256" key="9">
    <source>
        <dbReference type="ARBA" id="ARBA00023163"/>
    </source>
</evidence>
<comment type="subcellular location">
    <subcellularLocation>
        <location evidence="1">Nucleus</location>
    </subcellularLocation>
</comment>
<evidence type="ECO:0000256" key="2">
    <source>
        <dbReference type="ARBA" id="ARBA00006991"/>
    </source>
</evidence>
<feature type="domain" description="C2H2-type" evidence="13">
    <location>
        <begin position="339"/>
        <end position="366"/>
    </location>
</feature>
<feature type="domain" description="C2H2-type" evidence="13">
    <location>
        <begin position="311"/>
        <end position="338"/>
    </location>
</feature>
<dbReference type="PANTHER" id="PTHR23235:SF178">
    <property type="entry name" value="C2H2-TYPE DOMAIN-CONTAINING PROTEIN-RELATED"/>
    <property type="match status" value="1"/>
</dbReference>
<evidence type="ECO:0000256" key="3">
    <source>
        <dbReference type="ARBA" id="ARBA00022723"/>
    </source>
</evidence>
<keyword evidence="3" id="KW-0479">Metal-binding</keyword>
<feature type="domain" description="C2H2-type" evidence="13">
    <location>
        <begin position="199"/>
        <end position="226"/>
    </location>
</feature>
<reference evidence="14 15" key="1">
    <citation type="journal article" date="2007" name="Nature">
        <title>Genome of the marsupial Monodelphis domestica reveals innovation in non-coding sequences.</title>
        <authorList>
            <person name="Mikkelsen T.S."/>
            <person name="Wakefield M.J."/>
            <person name="Aken B."/>
            <person name="Amemiya C.T."/>
            <person name="Chang J.L."/>
            <person name="Duke S."/>
            <person name="Garber M."/>
            <person name="Gentles A.J."/>
            <person name="Goodstadt L."/>
            <person name="Heger A."/>
            <person name="Jurka J."/>
            <person name="Kamal M."/>
            <person name="Mauceli E."/>
            <person name="Searle S.M."/>
            <person name="Sharpe T."/>
            <person name="Baker M.L."/>
            <person name="Batzer M.A."/>
            <person name="Benos P.V."/>
            <person name="Belov K."/>
            <person name="Clamp M."/>
            <person name="Cook A."/>
            <person name="Cuff J."/>
            <person name="Das R."/>
            <person name="Davidow L."/>
            <person name="Deakin J.E."/>
            <person name="Fazzari M.J."/>
            <person name="Glass J.L."/>
            <person name="Grabherr M."/>
            <person name="Greally J.M."/>
            <person name="Gu W."/>
            <person name="Hore T.A."/>
            <person name="Huttley G.A."/>
            <person name="Kleber M."/>
            <person name="Jirtle R.L."/>
            <person name="Koina E."/>
            <person name="Lee J.T."/>
            <person name="Mahony S."/>
            <person name="Marra M.A."/>
            <person name="Miller R.D."/>
            <person name="Nicholls R.D."/>
            <person name="Oda M."/>
            <person name="Papenfuss A.T."/>
            <person name="Parra Z.E."/>
            <person name="Pollock D.D."/>
            <person name="Ray D.A."/>
            <person name="Schein J.E."/>
            <person name="Speed T.P."/>
            <person name="Thompson K."/>
            <person name="VandeBerg J.L."/>
            <person name="Wade C.M."/>
            <person name="Walker J.A."/>
            <person name="Waters P.D."/>
            <person name="Webber C."/>
            <person name="Weidman J.R."/>
            <person name="Xie X."/>
            <person name="Zody M.C."/>
            <person name="Baldwin J."/>
            <person name="Abdouelleil A."/>
            <person name="Abdulkadir J."/>
            <person name="Abebe A."/>
            <person name="Abera B."/>
            <person name="Abreu J."/>
            <person name="Acer S.C."/>
            <person name="Aftuck L."/>
            <person name="Alexander A."/>
            <person name="An P."/>
            <person name="Anderson E."/>
            <person name="Anderson S."/>
            <person name="Arachi H."/>
            <person name="Azer M."/>
            <person name="Bachantsang P."/>
            <person name="Barry A."/>
            <person name="Bayul T."/>
            <person name="Berlin A."/>
            <person name="Bessette D."/>
            <person name="Bloom T."/>
            <person name="Bloom T."/>
            <person name="Boguslavskiy L."/>
            <person name="Bonnet C."/>
            <person name="Boukhgalter B."/>
            <person name="Bourzgui I."/>
            <person name="Brown A."/>
            <person name="Cahill P."/>
            <person name="Channer S."/>
            <person name="Cheshatsang Y."/>
            <person name="Chuda L."/>
            <person name="Citroen M."/>
            <person name="Collymore A."/>
            <person name="Cooke P."/>
            <person name="Costello M."/>
            <person name="D'Aco K."/>
            <person name="Daza R."/>
            <person name="De Haan G."/>
            <person name="DeGray S."/>
            <person name="DeMaso C."/>
            <person name="Dhargay N."/>
            <person name="Dooley K."/>
            <person name="Dooley E."/>
            <person name="Doricent M."/>
            <person name="Dorje P."/>
            <person name="Dorjee K."/>
            <person name="Dupes A."/>
            <person name="Elong R."/>
            <person name="Falk J."/>
            <person name="Farina A."/>
            <person name="Faro S."/>
            <person name="Ferguson D."/>
            <person name="Fisher S."/>
            <person name="Foley C.D."/>
            <person name="Franke A."/>
            <person name="Friedrich D."/>
            <person name="Gadbois L."/>
            <person name="Gearin G."/>
            <person name="Gearin C.R."/>
            <person name="Giannoukos G."/>
            <person name="Goode T."/>
            <person name="Graham J."/>
            <person name="Grandbois E."/>
            <person name="Grewal S."/>
            <person name="Gyaltsen K."/>
            <person name="Hafez N."/>
            <person name="Hagos B."/>
            <person name="Hall J."/>
            <person name="Henson C."/>
            <person name="Hollinger A."/>
            <person name="Honan T."/>
            <person name="Huard M.D."/>
            <person name="Hughes L."/>
            <person name="Hurhula B."/>
            <person name="Husby M.E."/>
            <person name="Kamat A."/>
            <person name="Kanga B."/>
            <person name="Kashin S."/>
            <person name="Khazanovich D."/>
            <person name="Kisner P."/>
            <person name="Lance K."/>
            <person name="Lara M."/>
            <person name="Lee W."/>
            <person name="Lennon N."/>
            <person name="Letendre F."/>
            <person name="LeVine R."/>
            <person name="Lipovsky A."/>
            <person name="Liu X."/>
            <person name="Liu J."/>
            <person name="Liu S."/>
            <person name="Lokyitsang T."/>
            <person name="Lokyitsang Y."/>
            <person name="Lubonja R."/>
            <person name="Lui A."/>
            <person name="MacDonald P."/>
            <person name="Magnisalis V."/>
            <person name="Maru K."/>
            <person name="Matthews C."/>
            <person name="McCusker W."/>
            <person name="McDonough S."/>
            <person name="Mehta T."/>
            <person name="Meldrim J."/>
            <person name="Meneus L."/>
            <person name="Mihai O."/>
            <person name="Mihalev A."/>
            <person name="Mihova T."/>
            <person name="Mittelman R."/>
            <person name="Mlenga V."/>
            <person name="Montmayeur A."/>
            <person name="Mulrain L."/>
            <person name="Navidi A."/>
            <person name="Naylor J."/>
            <person name="Negash T."/>
            <person name="Nguyen T."/>
            <person name="Nguyen N."/>
            <person name="Nicol R."/>
            <person name="Norbu C."/>
            <person name="Norbu N."/>
            <person name="Novod N."/>
            <person name="O'Neill B."/>
            <person name="Osman S."/>
            <person name="Markiewicz E."/>
            <person name="Oyono O.L."/>
            <person name="Patti C."/>
            <person name="Phunkhang P."/>
            <person name="Pierre F."/>
            <person name="Priest M."/>
            <person name="Raghuraman S."/>
            <person name="Rege F."/>
            <person name="Reyes R."/>
            <person name="Rise C."/>
            <person name="Rogov P."/>
            <person name="Ross K."/>
            <person name="Ryan E."/>
            <person name="Settipalli S."/>
            <person name="Shea T."/>
            <person name="Sherpa N."/>
            <person name="Shi L."/>
            <person name="Shih D."/>
            <person name="Sparrow T."/>
            <person name="Spaulding J."/>
            <person name="Stalker J."/>
            <person name="Stange-Thomann N."/>
            <person name="Stavropoulos S."/>
            <person name="Stone C."/>
            <person name="Strader C."/>
            <person name="Tesfaye S."/>
            <person name="Thomson T."/>
            <person name="Thoulutsang Y."/>
            <person name="Thoulutsang D."/>
            <person name="Topham K."/>
            <person name="Topping I."/>
            <person name="Tsamla T."/>
            <person name="Vassiliev H."/>
            <person name="Vo A."/>
            <person name="Wangchuk T."/>
            <person name="Wangdi T."/>
            <person name="Weiand M."/>
            <person name="Wilkinson J."/>
            <person name="Wilson A."/>
            <person name="Yadav S."/>
            <person name="Young G."/>
            <person name="Yu Q."/>
            <person name="Zembek L."/>
            <person name="Zhong D."/>
            <person name="Zimmer A."/>
            <person name="Zwirko Z."/>
            <person name="Jaffe D.B."/>
            <person name="Alvarez P."/>
            <person name="Brockman W."/>
            <person name="Butler J."/>
            <person name="Chin C."/>
            <person name="Gnerre S."/>
            <person name="MacCallum I."/>
            <person name="Graves J.A."/>
            <person name="Ponting C.P."/>
            <person name="Breen M."/>
            <person name="Samollow P.B."/>
            <person name="Lander E.S."/>
            <person name="Lindblad-Toh K."/>
        </authorList>
    </citation>
    <scope>NUCLEOTIDE SEQUENCE [LARGE SCALE GENOMIC DNA]</scope>
</reference>
<evidence type="ECO:0000256" key="4">
    <source>
        <dbReference type="ARBA" id="ARBA00022737"/>
    </source>
</evidence>
<dbReference type="GeneTree" id="ENSGT00940000162817"/>
<dbReference type="InParanoid" id="K7E4I7"/>
<keyword evidence="15" id="KW-1185">Reference proteome</keyword>
<feature type="domain" description="C2H2-type" evidence="13">
    <location>
        <begin position="255"/>
        <end position="282"/>
    </location>
</feature>
<dbReference type="OMA" id="IQNAYAC"/>
<evidence type="ECO:0000313" key="15">
    <source>
        <dbReference type="Proteomes" id="UP000002280"/>
    </source>
</evidence>
<dbReference type="GO" id="GO:0000981">
    <property type="term" value="F:DNA-binding transcription factor activity, RNA polymerase II-specific"/>
    <property type="evidence" value="ECO:0000318"/>
    <property type="project" value="GO_Central"/>
</dbReference>
<feature type="domain" description="C2H2-type" evidence="13">
    <location>
        <begin position="227"/>
        <end position="254"/>
    </location>
</feature>
<evidence type="ECO:0000256" key="11">
    <source>
        <dbReference type="PROSITE-ProRule" id="PRU00042"/>
    </source>
</evidence>
<dbReference type="FunFam" id="3.30.160.60:FF:001697">
    <property type="entry name" value="zinc finger protein 623"/>
    <property type="match status" value="2"/>
</dbReference>
<keyword evidence="8" id="KW-0238">DNA-binding</keyword>